<evidence type="ECO:0000256" key="1">
    <source>
        <dbReference type="ARBA" id="ARBA00006079"/>
    </source>
</evidence>
<dbReference type="PROSITE" id="PS50217">
    <property type="entry name" value="BZIP"/>
    <property type="match status" value="1"/>
</dbReference>
<dbReference type="GO" id="GO:0007623">
    <property type="term" value="P:circadian rhythm"/>
    <property type="evidence" value="ECO:0007669"/>
    <property type="project" value="TreeGrafter"/>
</dbReference>
<keyword evidence="9" id="KW-1185">Reference proteome</keyword>
<accession>A0A9P0EF82</accession>
<evidence type="ECO:0000313" key="9">
    <source>
        <dbReference type="Proteomes" id="UP001152798"/>
    </source>
</evidence>
<organism evidence="8 9">
    <name type="scientific">Nezara viridula</name>
    <name type="common">Southern green stink bug</name>
    <name type="synonym">Cimex viridulus</name>
    <dbReference type="NCBI Taxonomy" id="85310"/>
    <lineage>
        <taxon>Eukaryota</taxon>
        <taxon>Metazoa</taxon>
        <taxon>Ecdysozoa</taxon>
        <taxon>Arthropoda</taxon>
        <taxon>Hexapoda</taxon>
        <taxon>Insecta</taxon>
        <taxon>Pterygota</taxon>
        <taxon>Neoptera</taxon>
        <taxon>Paraneoptera</taxon>
        <taxon>Hemiptera</taxon>
        <taxon>Heteroptera</taxon>
        <taxon>Panheteroptera</taxon>
        <taxon>Pentatomomorpha</taxon>
        <taxon>Pentatomoidea</taxon>
        <taxon>Pentatomidae</taxon>
        <taxon>Pentatominae</taxon>
        <taxon>Nezara</taxon>
    </lineage>
</organism>
<feature type="domain" description="BZIP" evidence="7">
    <location>
        <begin position="156"/>
        <end position="208"/>
    </location>
</feature>
<dbReference type="CDD" id="cd14694">
    <property type="entry name" value="bZIP_NFIL3"/>
    <property type="match status" value="1"/>
</dbReference>
<dbReference type="InterPro" id="IPR047229">
    <property type="entry name" value="NFIL3-like"/>
</dbReference>
<dbReference type="InterPro" id="IPR046347">
    <property type="entry name" value="bZIP_sf"/>
</dbReference>
<proteinExistence type="inferred from homology"/>
<protein>
    <recommendedName>
        <fullName evidence="7">BZIP domain-containing protein</fullName>
    </recommendedName>
</protein>
<gene>
    <name evidence="8" type="ORF">NEZAVI_LOCUS4568</name>
</gene>
<dbReference type="GO" id="GO:0003700">
    <property type="term" value="F:DNA-binding transcription factor activity"/>
    <property type="evidence" value="ECO:0007669"/>
    <property type="project" value="InterPro"/>
</dbReference>
<feature type="compositionally biased region" description="Polar residues" evidence="6">
    <location>
        <begin position="54"/>
        <end position="73"/>
    </location>
</feature>
<dbReference type="SMART" id="SM00338">
    <property type="entry name" value="BRLZ"/>
    <property type="match status" value="1"/>
</dbReference>
<sequence>MDMRGRENGSQGGGLGGFLDNISSLSCIAEERLCPNPICRSHFSQMMVAEFVERQNSSPANGETPLHASSTPTNNNNSAVANNGNINCTPTSGYLFIEQNMDLGAIPRDGDMTSSPETTNMGENYPPGFDVSSHLQRKDLFSQRKQREFIPDNKKDESYWDRRRRNNEAAKRSREKRRYNDMILEQRVVELSKENHFLKAQLAAIKDKYGISGEAVVNVEQVMATLPTNDQVLSITKRAKLSTNALTPPIMYPQSSVPIPTPVIHRTANTGPSPPIVPIHQVYTETDTFQENDRYPFPFTPVLPPLNPPVLEAAGNSVLNLSRSRPNESPISYEIPLASGSGEVPLASNNNSLPHKLRHKSHLGDKDVAATALLSLHNIKQEPPSRASPPWDGEGSSDERDSGISLGAEWIMPAHNITNEQHAPPTSPITHDIIENEDDDTHLKSEVARLASEVASLKSMLSRKKTHNLTIN</sequence>
<evidence type="ECO:0000313" key="8">
    <source>
        <dbReference type="EMBL" id="CAH1394002.1"/>
    </source>
</evidence>
<evidence type="ECO:0000256" key="5">
    <source>
        <dbReference type="ARBA" id="ARBA00023242"/>
    </source>
</evidence>
<dbReference type="PANTHER" id="PTHR15284:SF0">
    <property type="entry name" value="GH23983P"/>
    <property type="match status" value="1"/>
</dbReference>
<dbReference type="GO" id="GO:0005634">
    <property type="term" value="C:nucleus"/>
    <property type="evidence" value="ECO:0007669"/>
    <property type="project" value="TreeGrafter"/>
</dbReference>
<dbReference type="Gene3D" id="1.20.5.170">
    <property type="match status" value="1"/>
</dbReference>
<feature type="region of interest" description="Disordered" evidence="6">
    <location>
        <begin position="54"/>
        <end position="76"/>
    </location>
</feature>
<dbReference type="GO" id="GO:0003677">
    <property type="term" value="F:DNA binding"/>
    <property type="evidence" value="ECO:0007669"/>
    <property type="project" value="UniProtKB-KW"/>
</dbReference>
<evidence type="ECO:0000256" key="2">
    <source>
        <dbReference type="ARBA" id="ARBA00023015"/>
    </source>
</evidence>
<feature type="region of interest" description="Disordered" evidence="6">
    <location>
        <begin position="378"/>
        <end position="402"/>
    </location>
</feature>
<dbReference type="Proteomes" id="UP001152798">
    <property type="component" value="Chromosome 2"/>
</dbReference>
<dbReference type="FunFam" id="1.20.5.170:FF:000025">
    <property type="entry name" value="nuclear factor interleukin-3-regulated protein-like"/>
    <property type="match status" value="1"/>
</dbReference>
<comment type="similarity">
    <text evidence="1">Belongs to the bZIP family. NFIL3 subfamily.</text>
</comment>
<dbReference type="Pfam" id="PF07716">
    <property type="entry name" value="bZIP_2"/>
    <property type="match status" value="1"/>
</dbReference>
<reference evidence="8" key="1">
    <citation type="submission" date="2022-01" db="EMBL/GenBank/DDBJ databases">
        <authorList>
            <person name="King R."/>
        </authorList>
    </citation>
    <scope>NUCLEOTIDE SEQUENCE</scope>
</reference>
<dbReference type="OrthoDB" id="6151507at2759"/>
<dbReference type="PROSITE" id="PS00036">
    <property type="entry name" value="BZIP_BASIC"/>
    <property type="match status" value="1"/>
</dbReference>
<dbReference type="InterPro" id="IPR004827">
    <property type="entry name" value="bZIP"/>
</dbReference>
<keyword evidence="2" id="KW-0805">Transcription regulation</keyword>
<dbReference type="InterPro" id="IPR047106">
    <property type="entry name" value="NFIL3-like_bZIP"/>
</dbReference>
<keyword evidence="3" id="KW-0238">DNA-binding</keyword>
<dbReference type="EMBL" id="OV725078">
    <property type="protein sequence ID" value="CAH1394002.1"/>
    <property type="molecule type" value="Genomic_DNA"/>
</dbReference>
<keyword evidence="4" id="KW-0804">Transcription</keyword>
<evidence type="ECO:0000259" key="7">
    <source>
        <dbReference type="PROSITE" id="PS50217"/>
    </source>
</evidence>
<dbReference type="SUPFAM" id="SSF57959">
    <property type="entry name" value="Leucine zipper domain"/>
    <property type="match status" value="1"/>
</dbReference>
<evidence type="ECO:0000256" key="3">
    <source>
        <dbReference type="ARBA" id="ARBA00023125"/>
    </source>
</evidence>
<dbReference type="PANTHER" id="PTHR15284">
    <property type="entry name" value="NUCLEAR FACTOR INTERLEUKIN-3-REGULATED PROTEIN"/>
    <property type="match status" value="1"/>
</dbReference>
<name>A0A9P0EF82_NEZVI</name>
<keyword evidence="5" id="KW-0539">Nucleus</keyword>
<evidence type="ECO:0000256" key="6">
    <source>
        <dbReference type="SAM" id="MobiDB-lite"/>
    </source>
</evidence>
<dbReference type="AlphaFoldDB" id="A0A9P0EF82"/>
<evidence type="ECO:0000256" key="4">
    <source>
        <dbReference type="ARBA" id="ARBA00023163"/>
    </source>
</evidence>